<dbReference type="Proteomes" id="UP000585050">
    <property type="component" value="Unassembled WGS sequence"/>
</dbReference>
<comment type="caution">
    <text evidence="1">The sequence shown here is derived from an EMBL/GenBank/DDBJ whole genome shotgun (WGS) entry which is preliminary data.</text>
</comment>
<evidence type="ECO:0000313" key="1">
    <source>
        <dbReference type="EMBL" id="NLR93183.1"/>
    </source>
</evidence>
<reference evidence="1 2" key="1">
    <citation type="submission" date="2020-04" db="EMBL/GenBank/DDBJ databases">
        <title>Flammeovirga sp. SR4, a novel species isolated from seawater.</title>
        <authorList>
            <person name="Wang X."/>
        </authorList>
    </citation>
    <scope>NUCLEOTIDE SEQUENCE [LARGE SCALE GENOMIC DNA]</scope>
    <source>
        <strain evidence="1 2">SR4</strain>
    </source>
</reference>
<dbReference type="RefSeq" id="WP_168883886.1">
    <property type="nucleotide sequence ID" value="NZ_JABAIL010000005.1"/>
</dbReference>
<dbReference type="AlphaFoldDB" id="A0A7X8XXI0"/>
<dbReference type="EMBL" id="JABAIL010000005">
    <property type="protein sequence ID" value="NLR93183.1"/>
    <property type="molecule type" value="Genomic_DNA"/>
</dbReference>
<organism evidence="1 2">
    <name type="scientific">Flammeovirga agarivorans</name>
    <dbReference type="NCBI Taxonomy" id="2726742"/>
    <lineage>
        <taxon>Bacteria</taxon>
        <taxon>Pseudomonadati</taxon>
        <taxon>Bacteroidota</taxon>
        <taxon>Cytophagia</taxon>
        <taxon>Cytophagales</taxon>
        <taxon>Flammeovirgaceae</taxon>
        <taxon>Flammeovirga</taxon>
    </lineage>
</organism>
<gene>
    <name evidence="1" type="ORF">HGP29_18380</name>
</gene>
<protein>
    <recommendedName>
        <fullName evidence="3">Secretion system C-terminal sorting domain-containing protein</fullName>
    </recommendedName>
</protein>
<evidence type="ECO:0000313" key="2">
    <source>
        <dbReference type="Proteomes" id="UP000585050"/>
    </source>
</evidence>
<sequence>MKSHESYFFKTRNIVKYYMWIFLFGIFSLHQANASNLDLPQKNIYVEDNQPLSFEILPNPVVLENNNIDVDMEIKGIDRGYSVQILLYNTIGNLVYRMDLSVDSHQVHFKFKPKTNVSEGLYFISVLNGTNRVTRRMVVNSH</sequence>
<evidence type="ECO:0008006" key="3">
    <source>
        <dbReference type="Google" id="ProtNLM"/>
    </source>
</evidence>
<proteinExistence type="predicted"/>
<keyword evidence="2" id="KW-1185">Reference proteome</keyword>
<name>A0A7X8XXI0_9BACT</name>
<accession>A0A7X8XXI0</accession>